<feature type="disulfide bond" evidence="7">
    <location>
        <begin position="18"/>
        <end position="36"/>
    </location>
</feature>
<keyword evidence="4" id="KW-1133">Transmembrane helix</keyword>
<dbReference type="SUPFAM" id="SSF57424">
    <property type="entry name" value="LDL receptor-like module"/>
    <property type="match status" value="1"/>
</dbReference>
<dbReference type="GO" id="GO:0016192">
    <property type="term" value="P:vesicle-mediated transport"/>
    <property type="evidence" value="ECO:0007669"/>
    <property type="project" value="UniProtKB-ARBA"/>
</dbReference>
<gene>
    <name evidence="9" type="ORF">PXEA_LOCUS16225</name>
</gene>
<feature type="disulfide bond" evidence="7">
    <location>
        <begin position="11"/>
        <end position="23"/>
    </location>
</feature>
<evidence type="ECO:0000313" key="9">
    <source>
        <dbReference type="EMBL" id="VEL22785.1"/>
    </source>
</evidence>
<protein>
    <submittedName>
        <fullName evidence="9">Uncharacterized protein</fullName>
    </submittedName>
</protein>
<dbReference type="InterPro" id="IPR050685">
    <property type="entry name" value="LDLR"/>
</dbReference>
<sequence length="211" mass="23327">MFKGGIDERNCACPEYQCDDGRCLDLNRVCDGNADCDSDESCCSTPVHASSSTAARVRISERLSTSHSSNVGDDNHDVRVFSCLRPNTPFSLGLGRPEEDRHRLQRHQRRLVSSRCLLAEQRCDGTPDCADSSDEADCSWDELALPRVVQTLLSKQPQNSVSPLNKNQPSQWLQHQSKSAQSSSDQGRFNPKSDIDDKQTASDGNLMVNQA</sequence>
<feature type="compositionally biased region" description="Polar residues" evidence="8">
    <location>
        <begin position="156"/>
        <end position="187"/>
    </location>
</feature>
<dbReference type="PROSITE" id="PS50068">
    <property type="entry name" value="LDLRA_2"/>
    <property type="match status" value="2"/>
</dbReference>
<feature type="compositionally biased region" description="Polar residues" evidence="8">
    <location>
        <begin position="201"/>
        <end position="211"/>
    </location>
</feature>
<feature type="compositionally biased region" description="Basic and acidic residues" evidence="8">
    <location>
        <begin position="191"/>
        <end position="200"/>
    </location>
</feature>
<evidence type="ECO:0000256" key="7">
    <source>
        <dbReference type="PROSITE-ProRule" id="PRU00124"/>
    </source>
</evidence>
<dbReference type="Proteomes" id="UP000784294">
    <property type="component" value="Unassembled WGS sequence"/>
</dbReference>
<evidence type="ECO:0000256" key="2">
    <source>
        <dbReference type="ARBA" id="ARBA00022692"/>
    </source>
</evidence>
<feature type="disulfide bond" evidence="7">
    <location>
        <begin position="123"/>
        <end position="138"/>
    </location>
</feature>
<dbReference type="InterPro" id="IPR002172">
    <property type="entry name" value="LDrepeatLR_classA_rpt"/>
</dbReference>
<evidence type="ECO:0000256" key="8">
    <source>
        <dbReference type="SAM" id="MobiDB-lite"/>
    </source>
</evidence>
<dbReference type="Gene3D" id="4.10.400.10">
    <property type="entry name" value="Low-density Lipoprotein Receptor"/>
    <property type="match status" value="1"/>
</dbReference>
<evidence type="ECO:0000256" key="3">
    <source>
        <dbReference type="ARBA" id="ARBA00022737"/>
    </source>
</evidence>
<evidence type="ECO:0000256" key="1">
    <source>
        <dbReference type="ARBA" id="ARBA00004167"/>
    </source>
</evidence>
<keyword evidence="6 7" id="KW-1015">Disulfide bond</keyword>
<name>A0A448WXS4_9PLAT</name>
<dbReference type="GO" id="GO:0005886">
    <property type="term" value="C:plasma membrane"/>
    <property type="evidence" value="ECO:0007669"/>
    <property type="project" value="TreeGrafter"/>
</dbReference>
<evidence type="ECO:0000313" key="10">
    <source>
        <dbReference type="Proteomes" id="UP000784294"/>
    </source>
</evidence>
<evidence type="ECO:0000256" key="4">
    <source>
        <dbReference type="ARBA" id="ARBA00022989"/>
    </source>
</evidence>
<comment type="subcellular location">
    <subcellularLocation>
        <location evidence="1">Membrane</location>
        <topology evidence="1">Single-pass membrane protein</topology>
    </subcellularLocation>
</comment>
<keyword evidence="5" id="KW-0472">Membrane</keyword>
<dbReference type="CDD" id="cd00112">
    <property type="entry name" value="LDLa"/>
    <property type="match status" value="2"/>
</dbReference>
<evidence type="ECO:0000256" key="6">
    <source>
        <dbReference type="ARBA" id="ARBA00023157"/>
    </source>
</evidence>
<dbReference type="PRINTS" id="PR00261">
    <property type="entry name" value="LDLRECEPTOR"/>
</dbReference>
<comment type="caution">
    <text evidence="7">Lacks conserved residue(s) required for the propagation of feature annotation.</text>
</comment>
<dbReference type="Pfam" id="PF00057">
    <property type="entry name" value="Ldl_recept_a"/>
    <property type="match status" value="1"/>
</dbReference>
<keyword evidence="3" id="KW-0677">Repeat</keyword>
<dbReference type="AlphaFoldDB" id="A0A448WXS4"/>
<dbReference type="PANTHER" id="PTHR24270:SF63">
    <property type="entry name" value="TERRIBLY REDUCED OPTIC LOBES, ISOFORM B"/>
    <property type="match status" value="1"/>
</dbReference>
<keyword evidence="2" id="KW-0812">Transmembrane</keyword>
<feature type="region of interest" description="Disordered" evidence="8">
    <location>
        <begin position="156"/>
        <end position="211"/>
    </location>
</feature>
<reference evidence="9" key="1">
    <citation type="submission" date="2018-11" db="EMBL/GenBank/DDBJ databases">
        <authorList>
            <consortium name="Pathogen Informatics"/>
        </authorList>
    </citation>
    <scope>NUCLEOTIDE SEQUENCE</scope>
</reference>
<dbReference type="InterPro" id="IPR036055">
    <property type="entry name" value="LDL_receptor-like_sf"/>
</dbReference>
<dbReference type="OrthoDB" id="2019384at2759"/>
<accession>A0A448WXS4</accession>
<evidence type="ECO:0000256" key="5">
    <source>
        <dbReference type="ARBA" id="ARBA00023136"/>
    </source>
</evidence>
<dbReference type="PANTHER" id="PTHR24270">
    <property type="entry name" value="LOW-DENSITY LIPOPROTEIN RECEPTOR-RELATED"/>
    <property type="match status" value="1"/>
</dbReference>
<proteinExistence type="predicted"/>
<organism evidence="9 10">
    <name type="scientific">Protopolystoma xenopodis</name>
    <dbReference type="NCBI Taxonomy" id="117903"/>
    <lineage>
        <taxon>Eukaryota</taxon>
        <taxon>Metazoa</taxon>
        <taxon>Spiralia</taxon>
        <taxon>Lophotrochozoa</taxon>
        <taxon>Platyhelminthes</taxon>
        <taxon>Monogenea</taxon>
        <taxon>Polyopisthocotylea</taxon>
        <taxon>Polystomatidea</taxon>
        <taxon>Polystomatidae</taxon>
        <taxon>Protopolystoma</taxon>
    </lineage>
</organism>
<keyword evidence="10" id="KW-1185">Reference proteome</keyword>
<comment type="caution">
    <text evidence="9">The sequence shown here is derived from an EMBL/GenBank/DDBJ whole genome shotgun (WGS) entry which is preliminary data.</text>
</comment>
<dbReference type="SMART" id="SM00192">
    <property type="entry name" value="LDLa"/>
    <property type="match status" value="2"/>
</dbReference>
<dbReference type="EMBL" id="CAAALY010058380">
    <property type="protein sequence ID" value="VEL22785.1"/>
    <property type="molecule type" value="Genomic_DNA"/>
</dbReference>